<proteinExistence type="predicted"/>
<accession>A0A9P5PXJ0</accession>
<evidence type="ECO:0000256" key="1">
    <source>
        <dbReference type="SAM" id="SignalP"/>
    </source>
</evidence>
<organism evidence="2 3">
    <name type="scientific">Rhodocollybia butyracea</name>
    <dbReference type="NCBI Taxonomy" id="206335"/>
    <lineage>
        <taxon>Eukaryota</taxon>
        <taxon>Fungi</taxon>
        <taxon>Dikarya</taxon>
        <taxon>Basidiomycota</taxon>
        <taxon>Agaricomycotina</taxon>
        <taxon>Agaricomycetes</taxon>
        <taxon>Agaricomycetidae</taxon>
        <taxon>Agaricales</taxon>
        <taxon>Marasmiineae</taxon>
        <taxon>Omphalotaceae</taxon>
        <taxon>Rhodocollybia</taxon>
    </lineage>
</organism>
<keyword evidence="1" id="KW-0732">Signal</keyword>
<comment type="caution">
    <text evidence="2">The sequence shown here is derived from an EMBL/GenBank/DDBJ whole genome shotgun (WGS) entry which is preliminary data.</text>
</comment>
<dbReference type="Proteomes" id="UP000772434">
    <property type="component" value="Unassembled WGS sequence"/>
</dbReference>
<reference evidence="2" key="1">
    <citation type="submission" date="2020-11" db="EMBL/GenBank/DDBJ databases">
        <authorList>
            <consortium name="DOE Joint Genome Institute"/>
            <person name="Ahrendt S."/>
            <person name="Riley R."/>
            <person name="Andreopoulos W."/>
            <person name="Labutti K."/>
            <person name="Pangilinan J."/>
            <person name="Ruiz-Duenas F.J."/>
            <person name="Barrasa J.M."/>
            <person name="Sanchez-Garcia M."/>
            <person name="Camarero S."/>
            <person name="Miyauchi S."/>
            <person name="Serrano A."/>
            <person name="Linde D."/>
            <person name="Babiker R."/>
            <person name="Drula E."/>
            <person name="Ayuso-Fernandez I."/>
            <person name="Pacheco R."/>
            <person name="Padilla G."/>
            <person name="Ferreira P."/>
            <person name="Barriuso J."/>
            <person name="Kellner H."/>
            <person name="Castanera R."/>
            <person name="Alfaro M."/>
            <person name="Ramirez L."/>
            <person name="Pisabarro A.G."/>
            <person name="Kuo A."/>
            <person name="Tritt A."/>
            <person name="Lipzen A."/>
            <person name="He G."/>
            <person name="Yan M."/>
            <person name="Ng V."/>
            <person name="Cullen D."/>
            <person name="Martin F."/>
            <person name="Rosso M.-N."/>
            <person name="Henrissat B."/>
            <person name="Hibbett D."/>
            <person name="Martinez A.T."/>
            <person name="Grigoriev I.V."/>
        </authorList>
    </citation>
    <scope>NUCLEOTIDE SEQUENCE</scope>
    <source>
        <strain evidence="2">AH 40177</strain>
    </source>
</reference>
<evidence type="ECO:0000313" key="2">
    <source>
        <dbReference type="EMBL" id="KAF9070912.1"/>
    </source>
</evidence>
<name>A0A9P5PXJ0_9AGAR</name>
<dbReference type="EMBL" id="JADNRY010000036">
    <property type="protein sequence ID" value="KAF9070912.1"/>
    <property type="molecule type" value="Genomic_DNA"/>
</dbReference>
<evidence type="ECO:0000313" key="3">
    <source>
        <dbReference type="Proteomes" id="UP000772434"/>
    </source>
</evidence>
<feature type="chain" id="PRO_5040217407" evidence="1">
    <location>
        <begin position="22"/>
        <end position="190"/>
    </location>
</feature>
<feature type="signal peptide" evidence="1">
    <location>
        <begin position="1"/>
        <end position="21"/>
    </location>
</feature>
<keyword evidence="3" id="KW-1185">Reference proteome</keyword>
<sequence length="190" mass="21111">MRFAVPYASFLLVASFSCIWATPIVVNRDTLIQRRSESDLGLKIGSLEARGVGPSSMAQEAISESRKAVISDFLFISMVLEPNPEKVKEAVRELIERGLRRTGVRGEIFSPVEGFEKLPAEVFKKFPGKSSQVEFTFNLTYKLKRVSYSGILMDLSGKNTKEDADSGILYRAGTRIYVRPAAPPATYLHS</sequence>
<dbReference type="AlphaFoldDB" id="A0A9P5PXJ0"/>
<protein>
    <submittedName>
        <fullName evidence="2">Uncharacterized protein</fullName>
    </submittedName>
</protein>
<dbReference type="PROSITE" id="PS51257">
    <property type="entry name" value="PROKAR_LIPOPROTEIN"/>
    <property type="match status" value="1"/>
</dbReference>
<gene>
    <name evidence="2" type="ORF">BDP27DRAFT_1362159</name>
</gene>